<proteinExistence type="predicted"/>
<organism evidence="1 2">
    <name type="scientific">Hordeum vulgare subsp. vulgare</name>
    <name type="common">Domesticated barley</name>
    <dbReference type="NCBI Taxonomy" id="112509"/>
    <lineage>
        <taxon>Eukaryota</taxon>
        <taxon>Viridiplantae</taxon>
        <taxon>Streptophyta</taxon>
        <taxon>Embryophyta</taxon>
        <taxon>Tracheophyta</taxon>
        <taxon>Spermatophyta</taxon>
        <taxon>Magnoliopsida</taxon>
        <taxon>Liliopsida</taxon>
        <taxon>Poales</taxon>
        <taxon>Poaceae</taxon>
        <taxon>BOP clade</taxon>
        <taxon>Pooideae</taxon>
        <taxon>Triticodae</taxon>
        <taxon>Triticeae</taxon>
        <taxon>Hordeinae</taxon>
        <taxon>Hordeum</taxon>
    </lineage>
</organism>
<dbReference type="AlphaFoldDB" id="A0A8I6YHV6"/>
<reference evidence="1" key="2">
    <citation type="submission" date="2020-10" db="EMBL/GenBank/DDBJ databases">
        <authorList>
            <person name="Scholz U."/>
            <person name="Mascher M."/>
            <person name="Fiebig A."/>
        </authorList>
    </citation>
    <scope>NUCLEOTIDE SEQUENCE [LARGE SCALE GENOMIC DNA]</scope>
    <source>
        <strain evidence="1">cv. Morex</strain>
    </source>
</reference>
<dbReference type="CDD" id="cd22162">
    <property type="entry name" value="F-box_AtSKIP3-like"/>
    <property type="match status" value="1"/>
</dbReference>
<keyword evidence="2" id="KW-1185">Reference proteome</keyword>
<dbReference type="Gramene" id="HORVU.MOREX.r3.7HG0747100.1">
    <property type="protein sequence ID" value="HORVU.MOREX.r3.7HG0747100.1.CDS1"/>
    <property type="gene ID" value="HORVU.MOREX.r3.7HG0747100"/>
</dbReference>
<reference evidence="1" key="3">
    <citation type="submission" date="2022-01" db="UniProtKB">
        <authorList>
            <consortium name="EnsemblPlants"/>
        </authorList>
    </citation>
    <scope>IDENTIFICATION</scope>
    <source>
        <strain evidence="1">subsp. vulgare</strain>
    </source>
</reference>
<accession>A0A8I6YHV6</accession>
<sequence length="106" mass="11479">METETEAKLIIRRVCMETETGICNLPADCLALVAYLTSPGDACRLAATATADSDEVWESFLPADILARCSTAGHREDETKKELFSRLCDSPVLLDGGKLVIFAVVD</sequence>
<evidence type="ECO:0000313" key="2">
    <source>
        <dbReference type="Proteomes" id="UP000011116"/>
    </source>
</evidence>
<evidence type="ECO:0000313" key="1">
    <source>
        <dbReference type="EnsemblPlants" id="HORVU.MOREX.r3.7HG0747100.1.CDS1"/>
    </source>
</evidence>
<dbReference type="Proteomes" id="UP000011116">
    <property type="component" value="Chromosome 7H"/>
</dbReference>
<dbReference type="EnsemblPlants" id="HORVU.MOREX.r3.7HG0747100.1">
    <property type="protein sequence ID" value="HORVU.MOREX.r3.7HG0747100.1.CDS1"/>
    <property type="gene ID" value="HORVU.MOREX.r3.7HG0747100"/>
</dbReference>
<reference evidence="2" key="1">
    <citation type="journal article" date="2012" name="Nature">
        <title>A physical, genetic and functional sequence assembly of the barley genome.</title>
        <authorList>
            <consortium name="The International Barley Genome Sequencing Consortium"/>
            <person name="Mayer K.F."/>
            <person name="Waugh R."/>
            <person name="Brown J.W."/>
            <person name="Schulman A."/>
            <person name="Langridge P."/>
            <person name="Platzer M."/>
            <person name="Fincher G.B."/>
            <person name="Muehlbauer G.J."/>
            <person name="Sato K."/>
            <person name="Close T.J."/>
            <person name="Wise R.P."/>
            <person name="Stein N."/>
        </authorList>
    </citation>
    <scope>NUCLEOTIDE SEQUENCE [LARGE SCALE GENOMIC DNA]</scope>
    <source>
        <strain evidence="2">cv. Morex</strain>
    </source>
</reference>
<name>A0A8I6YHV6_HORVV</name>
<protein>
    <recommendedName>
        <fullName evidence="3">F-box domain-containing protein</fullName>
    </recommendedName>
</protein>
<evidence type="ECO:0008006" key="3">
    <source>
        <dbReference type="Google" id="ProtNLM"/>
    </source>
</evidence>